<evidence type="ECO:0000256" key="14">
    <source>
        <dbReference type="ARBA" id="ARBA00048173"/>
    </source>
</evidence>
<dbReference type="InterPro" id="IPR057670">
    <property type="entry name" value="SH3_retrovirus"/>
</dbReference>
<dbReference type="Pfam" id="PF07727">
    <property type="entry name" value="RVT_2"/>
    <property type="match status" value="1"/>
</dbReference>
<evidence type="ECO:0000259" key="17">
    <source>
        <dbReference type="PROSITE" id="PS50994"/>
    </source>
</evidence>
<proteinExistence type="predicted"/>
<evidence type="ECO:0000313" key="19">
    <source>
        <dbReference type="Proteomes" id="UP000006174"/>
    </source>
</evidence>
<evidence type="ECO:0000256" key="9">
    <source>
        <dbReference type="ARBA" id="ARBA00022908"/>
    </source>
</evidence>
<keyword evidence="6" id="KW-0378">Hydrolase</keyword>
<comment type="catalytic activity">
    <reaction evidence="14">
        <text>DNA(n) + a 2'-deoxyribonucleoside 5'-triphosphate = DNA(n+1) + diphosphate</text>
        <dbReference type="Rhea" id="RHEA:22508"/>
        <dbReference type="Rhea" id="RHEA-COMP:17339"/>
        <dbReference type="Rhea" id="RHEA-COMP:17340"/>
        <dbReference type="ChEBI" id="CHEBI:33019"/>
        <dbReference type="ChEBI" id="CHEBI:61560"/>
        <dbReference type="ChEBI" id="CHEBI:173112"/>
        <dbReference type="EC" id="2.7.7.49"/>
    </reaction>
</comment>
<keyword evidence="2" id="KW-0548">Nucleotidyltransferase</keyword>
<keyword evidence="10" id="KW-0695">RNA-directed DNA polymerase</keyword>
<protein>
    <recommendedName>
        <fullName evidence="17">Integrase catalytic domain-containing protein</fullName>
    </recommendedName>
</protein>
<evidence type="ECO:0000256" key="4">
    <source>
        <dbReference type="ARBA" id="ARBA00022723"/>
    </source>
</evidence>
<sequence length="769" mass="88744">MLELPGGTTVISNLNPQMRHYKFPEHKYETLVACTDEQLSELPEMFDNETKATRCPFTPQFMHEQCGHLGWNKVKIIEKLYHIKLPSDECQDCIVGKSTKARMSKSSGVYAKHPLELIHVDLTTHLSTKTEFTCLLVAIDDTSSFTYVKPLQAKSDALQVLKEWIHYAEIQMGHKLKTLCSDNGSKWTSAAATGWQNNASFWWQKTSAYTTEAAVFMKNLMLNIHNWVSYHVFYNRDPRKPFSLLWTFGCLTWVNVPKAKHKKLDELAIPAIFIRYDEEHKGWKFLAPNHNLPVFWFNSAHFLQDMTPIQDMDALHYKDTDNIEDLGYDEVNEHDEEPQHPIDNIYQPLPEPDMAFEDNTPDPGPTETVFEYLAEGTDDASESDSSNAPSDRASDSSRDKTYWLTMPSEPPPLLNELNQSIQNRVAAEHLSMQTVQHYHNKFAMTHNLYPWLHLTMLAILLKTYLWMFPPKADIHHFQENLQHNGKLVDIGNFPAYDASAHAISTMNLKPLVKEALTRPDQIHWHEAIRAEMDGLESMNIWETVDRPEGANLVDSKLVLQVKTDANNIPYKFKAKFCVHGFSQQEGINYNEIFTPVIPRDAIQTLLVIAARFDWELDSIDIMQAYLNAELHHHVYLKLLEGTEVPANKVYKLVKSLYGLKQSSREWHKELDTHQQCIGLFPLANIPCMYSRGTGATQVIISVYVNNMLIMSPSCDQVDQVKREIVQKWKITDNGLATEFLKIKLTQDHIRWMIDLDQWAYIQQIIKEWI</sequence>
<feature type="domain" description="Integrase catalytic" evidence="17">
    <location>
        <begin position="110"/>
        <end position="191"/>
    </location>
</feature>
<keyword evidence="9" id="KW-0229">DNA integration</keyword>
<dbReference type="SUPFAM" id="SSF56672">
    <property type="entry name" value="DNA/RNA polymerases"/>
    <property type="match status" value="1"/>
</dbReference>
<dbReference type="GO" id="GO:0015074">
    <property type="term" value="P:DNA integration"/>
    <property type="evidence" value="ECO:0007669"/>
    <property type="project" value="UniProtKB-KW"/>
</dbReference>
<dbReference type="PROSITE" id="PS50994">
    <property type="entry name" value="INTEGRASE"/>
    <property type="match status" value="1"/>
</dbReference>
<dbReference type="PANTHER" id="PTHR42648">
    <property type="entry name" value="TRANSPOSASE, PUTATIVE-RELATED"/>
    <property type="match status" value="1"/>
</dbReference>
<dbReference type="InterPro" id="IPR001584">
    <property type="entry name" value="Integrase_cat-core"/>
</dbReference>
<evidence type="ECO:0000313" key="18">
    <source>
        <dbReference type="EMBL" id="CCF50827.1"/>
    </source>
</evidence>
<organism evidence="18 19">
    <name type="scientific">Ustilago hordei</name>
    <name type="common">Barley covered smut fungus</name>
    <dbReference type="NCBI Taxonomy" id="120017"/>
    <lineage>
        <taxon>Eukaryota</taxon>
        <taxon>Fungi</taxon>
        <taxon>Dikarya</taxon>
        <taxon>Basidiomycota</taxon>
        <taxon>Ustilaginomycotina</taxon>
        <taxon>Ustilaginomycetes</taxon>
        <taxon>Ustilaginales</taxon>
        <taxon>Ustilaginaceae</taxon>
        <taxon>Ustilago</taxon>
    </lineage>
</organism>
<dbReference type="GO" id="GO:0003887">
    <property type="term" value="F:DNA-directed DNA polymerase activity"/>
    <property type="evidence" value="ECO:0007669"/>
    <property type="project" value="UniProtKB-KW"/>
</dbReference>
<keyword evidence="1" id="KW-0815">Transposition</keyword>
<keyword evidence="11" id="KW-0239">DNA-directed DNA polymerase</keyword>
<name>I2FV84_USTHO</name>
<dbReference type="Gene3D" id="3.30.420.10">
    <property type="entry name" value="Ribonuclease H-like superfamily/Ribonuclease H"/>
    <property type="match status" value="1"/>
</dbReference>
<evidence type="ECO:0000256" key="10">
    <source>
        <dbReference type="ARBA" id="ARBA00022918"/>
    </source>
</evidence>
<evidence type="ECO:0000256" key="8">
    <source>
        <dbReference type="ARBA" id="ARBA00022884"/>
    </source>
</evidence>
<feature type="region of interest" description="Disordered" evidence="16">
    <location>
        <begin position="334"/>
        <end position="402"/>
    </location>
</feature>
<dbReference type="PANTHER" id="PTHR42648:SF11">
    <property type="entry name" value="TRANSPOSON TY4-P GAG-POL POLYPROTEIN"/>
    <property type="match status" value="1"/>
</dbReference>
<dbReference type="GO" id="GO:0005634">
    <property type="term" value="C:nucleus"/>
    <property type="evidence" value="ECO:0007669"/>
    <property type="project" value="UniProtKB-ARBA"/>
</dbReference>
<evidence type="ECO:0000256" key="1">
    <source>
        <dbReference type="ARBA" id="ARBA00022578"/>
    </source>
</evidence>
<keyword evidence="5" id="KW-0255">Endonuclease</keyword>
<keyword evidence="3" id="KW-0540">Nuclease</keyword>
<keyword evidence="8" id="KW-0694">RNA-binding</keyword>
<keyword evidence="19" id="KW-1185">Reference proteome</keyword>
<dbReference type="EMBL" id="CAGI01000158">
    <property type="protein sequence ID" value="CCF50827.1"/>
    <property type="molecule type" value="Genomic_DNA"/>
</dbReference>
<feature type="compositionally biased region" description="Basic and acidic residues" evidence="16">
    <location>
        <begin position="392"/>
        <end position="401"/>
    </location>
</feature>
<dbReference type="Proteomes" id="UP000006174">
    <property type="component" value="Unassembled WGS sequence"/>
</dbReference>
<evidence type="ECO:0000256" key="5">
    <source>
        <dbReference type="ARBA" id="ARBA00022759"/>
    </source>
</evidence>
<evidence type="ECO:0000256" key="16">
    <source>
        <dbReference type="SAM" id="MobiDB-lite"/>
    </source>
</evidence>
<evidence type="ECO:0000256" key="15">
    <source>
        <dbReference type="ARBA" id="ARBA00049244"/>
    </source>
</evidence>
<dbReference type="STRING" id="1128400.I2FV84"/>
<dbReference type="GO" id="GO:0006310">
    <property type="term" value="P:DNA recombination"/>
    <property type="evidence" value="ECO:0007669"/>
    <property type="project" value="UniProtKB-KW"/>
</dbReference>
<comment type="caution">
    <text evidence="18">The sequence shown here is derived from an EMBL/GenBank/DDBJ whole genome shotgun (WGS) entry which is preliminary data.</text>
</comment>
<dbReference type="InterPro" id="IPR012337">
    <property type="entry name" value="RNaseH-like_sf"/>
</dbReference>
<dbReference type="AlphaFoldDB" id="I2FV84"/>
<accession>I2FV84</accession>
<dbReference type="GO" id="GO:0032196">
    <property type="term" value="P:transposition"/>
    <property type="evidence" value="ECO:0007669"/>
    <property type="project" value="UniProtKB-KW"/>
</dbReference>
<dbReference type="InterPro" id="IPR013103">
    <property type="entry name" value="RVT_2"/>
</dbReference>
<dbReference type="GO" id="GO:0003964">
    <property type="term" value="F:RNA-directed DNA polymerase activity"/>
    <property type="evidence" value="ECO:0007669"/>
    <property type="project" value="UniProtKB-KW"/>
</dbReference>
<dbReference type="SUPFAM" id="SSF53098">
    <property type="entry name" value="Ribonuclease H-like"/>
    <property type="match status" value="1"/>
</dbReference>
<dbReference type="InterPro" id="IPR039537">
    <property type="entry name" value="Retrotran_Ty1/copia-like"/>
</dbReference>
<dbReference type="GO" id="GO:0046872">
    <property type="term" value="F:metal ion binding"/>
    <property type="evidence" value="ECO:0007669"/>
    <property type="project" value="UniProtKB-KW"/>
</dbReference>
<dbReference type="Pfam" id="PF25597">
    <property type="entry name" value="SH3_retrovirus"/>
    <property type="match status" value="1"/>
</dbReference>
<evidence type="ECO:0000256" key="6">
    <source>
        <dbReference type="ARBA" id="ARBA00022801"/>
    </source>
</evidence>
<evidence type="ECO:0000256" key="12">
    <source>
        <dbReference type="ARBA" id="ARBA00023172"/>
    </source>
</evidence>
<keyword evidence="11" id="KW-0808">Transferase</keyword>
<comment type="catalytic activity">
    <reaction evidence="15">
        <text>DNA(n) + a 2'-deoxyribonucleoside 5'-triphosphate = DNA(n+1) + diphosphate</text>
        <dbReference type="Rhea" id="RHEA:22508"/>
        <dbReference type="Rhea" id="RHEA-COMP:17339"/>
        <dbReference type="Rhea" id="RHEA-COMP:17340"/>
        <dbReference type="ChEBI" id="CHEBI:33019"/>
        <dbReference type="ChEBI" id="CHEBI:61560"/>
        <dbReference type="ChEBI" id="CHEBI:173112"/>
        <dbReference type="EC" id="2.7.7.7"/>
    </reaction>
</comment>
<keyword evidence="7" id="KW-0460">Magnesium</keyword>
<dbReference type="eggNOG" id="KOG0017">
    <property type="taxonomic scope" value="Eukaryota"/>
</dbReference>
<keyword evidence="12" id="KW-0233">DNA recombination</keyword>
<dbReference type="InterPro" id="IPR043502">
    <property type="entry name" value="DNA/RNA_pol_sf"/>
</dbReference>
<gene>
    <name evidence="18" type="ORF">UHOR_14638</name>
</gene>
<evidence type="ECO:0000256" key="2">
    <source>
        <dbReference type="ARBA" id="ARBA00022695"/>
    </source>
</evidence>
<evidence type="ECO:0000256" key="13">
    <source>
        <dbReference type="ARBA" id="ARBA00023268"/>
    </source>
</evidence>
<dbReference type="GO" id="GO:0016787">
    <property type="term" value="F:hydrolase activity"/>
    <property type="evidence" value="ECO:0007669"/>
    <property type="project" value="UniProtKB-KW"/>
</dbReference>
<evidence type="ECO:0000256" key="7">
    <source>
        <dbReference type="ARBA" id="ARBA00022842"/>
    </source>
</evidence>
<dbReference type="GO" id="GO:0004519">
    <property type="term" value="F:endonuclease activity"/>
    <property type="evidence" value="ECO:0007669"/>
    <property type="project" value="UniProtKB-KW"/>
</dbReference>
<keyword evidence="4" id="KW-0479">Metal-binding</keyword>
<reference evidence="18 19" key="1">
    <citation type="journal article" date="2012" name="Plant Cell">
        <title>Genome comparison of barley and maize smut fungi reveals targeted loss of RNA silencing components and species-specific presence of transposable elements.</title>
        <authorList>
            <person name="Laurie J.D."/>
            <person name="Ali S."/>
            <person name="Linning R."/>
            <person name="Mannhaupt G."/>
            <person name="Wong P."/>
            <person name="Gueldener U."/>
            <person name="Muensterkoetter M."/>
            <person name="Moore R."/>
            <person name="Kahmann R."/>
            <person name="Bakkeren G."/>
            <person name="Schirawski J."/>
        </authorList>
    </citation>
    <scope>NUCLEOTIDE SEQUENCE [LARGE SCALE GENOMIC DNA]</scope>
    <source>
        <strain evidence="19">Uh4875-4</strain>
    </source>
</reference>
<evidence type="ECO:0000256" key="3">
    <source>
        <dbReference type="ARBA" id="ARBA00022722"/>
    </source>
</evidence>
<dbReference type="HOGENOM" id="CLU_001650_21_4_1"/>
<dbReference type="GO" id="GO:0003723">
    <property type="term" value="F:RNA binding"/>
    <property type="evidence" value="ECO:0007669"/>
    <property type="project" value="UniProtKB-KW"/>
</dbReference>
<dbReference type="InterPro" id="IPR036397">
    <property type="entry name" value="RNaseH_sf"/>
</dbReference>
<evidence type="ECO:0000256" key="11">
    <source>
        <dbReference type="ARBA" id="ARBA00022932"/>
    </source>
</evidence>
<keyword evidence="13" id="KW-0511">Multifunctional enzyme</keyword>